<feature type="domain" description="Fimbrial-type adhesion" evidence="5">
    <location>
        <begin position="242"/>
        <end position="387"/>
    </location>
</feature>
<evidence type="ECO:0000256" key="4">
    <source>
        <dbReference type="ARBA" id="ARBA00023263"/>
    </source>
</evidence>
<keyword evidence="4" id="KW-0281">Fimbrium</keyword>
<dbReference type="PANTHER" id="PTHR33420:SF3">
    <property type="entry name" value="FIMBRIAL SUBUNIT ELFA"/>
    <property type="match status" value="1"/>
</dbReference>
<evidence type="ECO:0000256" key="1">
    <source>
        <dbReference type="ARBA" id="ARBA00004561"/>
    </source>
</evidence>
<evidence type="ECO:0000313" key="7">
    <source>
        <dbReference type="Proteomes" id="UP000094844"/>
    </source>
</evidence>
<dbReference type="EMBL" id="FMIQ01000067">
    <property type="protein sequence ID" value="SCM54166.1"/>
    <property type="molecule type" value="Genomic_DNA"/>
</dbReference>
<dbReference type="GO" id="GO:0009289">
    <property type="term" value="C:pilus"/>
    <property type="evidence" value="ECO:0007669"/>
    <property type="project" value="UniProtKB-SubCell"/>
</dbReference>
<reference evidence="6 7" key="1">
    <citation type="submission" date="2016-09" db="EMBL/GenBank/DDBJ databases">
        <authorList>
            <person name="Capua I."/>
            <person name="De Benedictis P."/>
            <person name="Joannis T."/>
            <person name="Lombin L.H."/>
            <person name="Cattoli G."/>
        </authorList>
    </citation>
    <scope>NUCLEOTIDE SEQUENCE [LARGE SCALE GENOMIC DNA]</scope>
    <source>
        <strain evidence="6 7">GB001</strain>
    </source>
</reference>
<proteinExistence type="inferred from homology"/>
<keyword evidence="3" id="KW-0732">Signal</keyword>
<dbReference type="Proteomes" id="UP000094844">
    <property type="component" value="Unassembled WGS sequence"/>
</dbReference>
<organism evidence="6 7">
    <name type="scientific">Hafnia alvei</name>
    <dbReference type="NCBI Taxonomy" id="569"/>
    <lineage>
        <taxon>Bacteria</taxon>
        <taxon>Pseudomonadati</taxon>
        <taxon>Pseudomonadota</taxon>
        <taxon>Gammaproteobacteria</taxon>
        <taxon>Enterobacterales</taxon>
        <taxon>Hafniaceae</taxon>
        <taxon>Hafnia</taxon>
    </lineage>
</organism>
<dbReference type="InterPro" id="IPR036937">
    <property type="entry name" value="Adhesion_dom_fimbrial_sf"/>
</dbReference>
<evidence type="ECO:0000259" key="5">
    <source>
        <dbReference type="Pfam" id="PF00419"/>
    </source>
</evidence>
<dbReference type="InterPro" id="IPR008966">
    <property type="entry name" value="Adhesion_dom_sf"/>
</dbReference>
<dbReference type="InterPro" id="IPR000259">
    <property type="entry name" value="Adhesion_dom_fimbrial"/>
</dbReference>
<dbReference type="Gene3D" id="2.60.40.1090">
    <property type="entry name" value="Fimbrial-type adhesion domain"/>
    <property type="match status" value="1"/>
</dbReference>
<dbReference type="Pfam" id="PF00419">
    <property type="entry name" value="Fimbrial"/>
    <property type="match status" value="1"/>
</dbReference>
<dbReference type="GO" id="GO:0043709">
    <property type="term" value="P:cell adhesion involved in single-species biofilm formation"/>
    <property type="evidence" value="ECO:0007669"/>
    <property type="project" value="TreeGrafter"/>
</dbReference>
<name>A0A1C6Z4Y1_HAFAL</name>
<comment type="subcellular location">
    <subcellularLocation>
        <location evidence="1">Fimbrium</location>
    </subcellularLocation>
</comment>
<evidence type="ECO:0000256" key="2">
    <source>
        <dbReference type="ARBA" id="ARBA00006671"/>
    </source>
</evidence>
<dbReference type="SUPFAM" id="SSF49401">
    <property type="entry name" value="Bacterial adhesins"/>
    <property type="match status" value="1"/>
</dbReference>
<dbReference type="RefSeq" id="WP_367299534.1">
    <property type="nucleotide sequence ID" value="NZ_OZ061315.1"/>
</dbReference>
<comment type="similarity">
    <text evidence="2">Belongs to the fimbrial protein family.</text>
</comment>
<dbReference type="PANTHER" id="PTHR33420">
    <property type="entry name" value="FIMBRIAL SUBUNIT ELFA-RELATED"/>
    <property type="match status" value="1"/>
</dbReference>
<dbReference type="AlphaFoldDB" id="A0A1C6Z4Y1"/>
<protein>
    <submittedName>
        <fullName evidence="6">Pilin (Type 1 fimbria component protein)</fullName>
    </submittedName>
</protein>
<evidence type="ECO:0000256" key="3">
    <source>
        <dbReference type="ARBA" id="ARBA00022729"/>
    </source>
</evidence>
<sequence length="388" mass="41467">MRKRWLAQAVLMSIVVLLGGVIPRMTWAGALRCTINTGGAAPFAPYTRENPIAVDQDTPDYTVVLALDYAQFLPNMRLSCTTDGQEVAAPAGFDGNISLSLSAINDTALDWTGEAQTNNNGIKLKLYIKAVSYNDETLANSYPPAKLATRKFLGVEYPIINGKDDTTLFEFGAQYNADKSLYKFDETHNYAIESMRAELVKLGWIDYSALPVIPAGAHLTFTVDGMSGLATVDVPLGSGVYMAAPSCSLDSAHQTVELGNFNKRSSGAFPQEGAQTQFGIGFTCSSYTNNVEFTFDDANSILKGSDKLVAHSEANGKKLSGIAVSLYDAQGNPVVMGTKQHIGSAQQGANTAYYQAAIVQTAAEISDSSSANFAGKITAKANVTITYY</sequence>
<dbReference type="InterPro" id="IPR050263">
    <property type="entry name" value="Bact_Fimbrial_Adh_Pro"/>
</dbReference>
<gene>
    <name evidence="6" type="ORF">BN1044_03665</name>
</gene>
<accession>A0A1C6Z4Y1</accession>
<evidence type="ECO:0000313" key="6">
    <source>
        <dbReference type="EMBL" id="SCM54166.1"/>
    </source>
</evidence>